<dbReference type="RefSeq" id="YP_010801537.1">
    <property type="nucleotide sequence ID" value="NC_076965.1"/>
</dbReference>
<comment type="similarity">
    <text evidence="3">Belongs to the alphaherpesvirinae HHV-1 UL55 family.</text>
</comment>
<evidence type="ECO:0000313" key="8">
    <source>
        <dbReference type="Proteomes" id="UP001143588"/>
    </source>
</evidence>
<reference evidence="7 8" key="1">
    <citation type="journal article" date="2020" name="J. Virol.">
        <title>Characterization of a Novel Alphaherpesvirus Isolated from the Fruit Bat Pteropus lylei in Vietnam.</title>
        <authorList>
            <person name="Inagaki T."/>
            <person name="Yamada S."/>
            <person name="Fujii H."/>
            <person name="Yoshikawa T."/>
            <person name="Shibamura M."/>
            <person name="Harada S."/>
            <person name="Fukushi S."/>
            <person name="Le M.Q."/>
            <person name="Nguyen C.T."/>
            <person name="Nguyen T.T.T."/>
            <person name="Nguyen T.T."/>
            <person name="Nguyen T.T."/>
            <person name="Quach V.T."/>
            <person name="Thong V.D."/>
            <person name="Mori K."/>
            <person name="Sasaki M."/>
            <person name="Setiyono A."/>
            <person name="Handharyani E."/>
            <person name="Takeyama H."/>
            <person name="Hasebe F."/>
            <person name="Saijo M."/>
        </authorList>
    </citation>
    <scope>NUCLEOTIDE SEQUENCE [LARGE SCALE GENOMIC DNA]</scope>
</reference>
<dbReference type="GeneID" id="80540245"/>
<sequence>MAPTPLTNLFLRAPEICHIAPPICLPGHWQAERAAYTPKTDPACLSMRTYLIRVMCNGRGEIHCFFFSAIKDRQHTMPSTSELRNFIELINYPPVLREMQDKLEVPSRCTRPFSVGTIKDSPGAGSQTPEYTLNGLVYHCHCHQPFSTKCWRGASTALKHMRSISSSGMAARAAHRRRLETRV</sequence>
<dbReference type="GO" id="GO:0019033">
    <property type="term" value="C:viral tegument"/>
    <property type="evidence" value="ECO:0007669"/>
    <property type="project" value="UniProtKB-SubCell"/>
</dbReference>
<evidence type="ECO:0000256" key="4">
    <source>
        <dbReference type="ARBA" id="ARBA00022562"/>
    </source>
</evidence>
<comment type="subcellular location">
    <subcellularLocation>
        <location evidence="1">Host nucleus matrix</location>
    </subcellularLocation>
    <subcellularLocation>
        <location evidence="2">Virion tegument</location>
    </subcellularLocation>
</comment>
<dbReference type="Pfam" id="PF04537">
    <property type="entry name" value="Herpes_UL55"/>
    <property type="match status" value="1"/>
</dbReference>
<evidence type="ECO:0000256" key="2">
    <source>
        <dbReference type="ARBA" id="ARBA00004535"/>
    </source>
</evidence>
<organism evidence="7 8">
    <name type="scientific">pteropodid alphaherpesvirus 2</name>
    <dbReference type="NCBI Taxonomy" id="3118716"/>
    <lineage>
        <taxon>Viruses</taxon>
        <taxon>Duplodnaviria</taxon>
        <taxon>Heunggongvirae</taxon>
        <taxon>Peploviricota</taxon>
        <taxon>Herviviricetes</taxon>
        <taxon>Herpesvirales</taxon>
        <taxon>Orthoherpesviridae</taxon>
        <taxon>Alphaherpesvirinae</taxon>
        <taxon>Simplexvirus</taxon>
        <taxon>Simplexvirus pteropodidalpha2</taxon>
    </lineage>
</organism>
<evidence type="ECO:0000256" key="6">
    <source>
        <dbReference type="ARBA" id="ARBA00022844"/>
    </source>
</evidence>
<dbReference type="GO" id="GO:0019058">
    <property type="term" value="P:viral life cycle"/>
    <property type="evidence" value="ECO:0007669"/>
    <property type="project" value="InterPro"/>
</dbReference>
<accession>A0A510J6S4</accession>
<dbReference type="Proteomes" id="UP001143588">
    <property type="component" value="Segment"/>
</dbReference>
<dbReference type="GO" id="GO:0044204">
    <property type="term" value="C:host cell nuclear matrix"/>
    <property type="evidence" value="ECO:0007669"/>
    <property type="project" value="UniProtKB-SubCell"/>
</dbReference>
<keyword evidence="6" id="KW-0946">Virion</keyword>
<dbReference type="EMBL" id="LC492974">
    <property type="protein sequence ID" value="BBM13228.1"/>
    <property type="molecule type" value="Genomic_DNA"/>
</dbReference>
<evidence type="ECO:0000256" key="3">
    <source>
        <dbReference type="ARBA" id="ARBA00009538"/>
    </source>
</evidence>
<evidence type="ECO:0000256" key="1">
    <source>
        <dbReference type="ARBA" id="ARBA00004428"/>
    </source>
</evidence>
<keyword evidence="4" id="KW-1048">Host nucleus</keyword>
<proteinExistence type="inferred from homology"/>
<evidence type="ECO:0000256" key="5">
    <source>
        <dbReference type="ARBA" id="ARBA00022580"/>
    </source>
</evidence>
<protein>
    <submittedName>
        <fullName evidence="7">Nuclear protein</fullName>
    </submittedName>
</protein>
<name>A0A510J6S4_9ALPH</name>
<dbReference type="KEGG" id="vg:80540245"/>
<keyword evidence="5" id="KW-0920">Virion tegument</keyword>
<evidence type="ECO:0000313" key="7">
    <source>
        <dbReference type="EMBL" id="BBM13228.1"/>
    </source>
</evidence>
<dbReference type="InterPro" id="IPR007622">
    <property type="entry name" value="Herpes_UL55"/>
</dbReference>
<gene>
    <name evidence="7" type="primary">UL55</name>
</gene>
<keyword evidence="8" id="KW-1185">Reference proteome</keyword>